<dbReference type="PANTHER" id="PTHR43384:SF11">
    <property type="entry name" value="SEPTUM SITE DETERMINING PROTEIN"/>
    <property type="match status" value="1"/>
</dbReference>
<dbReference type="Gene3D" id="3.40.50.300">
    <property type="entry name" value="P-loop containing nucleotide triphosphate hydrolases"/>
    <property type="match status" value="1"/>
</dbReference>
<accession>A0A7W3J2U9</accession>
<comment type="caution">
    <text evidence="2">The sequence shown here is derived from an EMBL/GenBank/DDBJ whole genome shotgun (WGS) entry which is preliminary data.</text>
</comment>
<dbReference type="PANTHER" id="PTHR43384">
    <property type="entry name" value="SEPTUM SITE-DETERMINING PROTEIN MIND HOMOLOG, CHLOROPLASTIC-RELATED"/>
    <property type="match status" value="1"/>
</dbReference>
<dbReference type="InterPro" id="IPR050625">
    <property type="entry name" value="ParA/MinD_ATPase"/>
</dbReference>
<dbReference type="EMBL" id="JACGXA010000001">
    <property type="protein sequence ID" value="MBA8805291.1"/>
    <property type="molecule type" value="Genomic_DNA"/>
</dbReference>
<protein>
    <submittedName>
        <fullName evidence="2">Secretion/DNA translocation related CpaE-like protein</fullName>
    </submittedName>
</protein>
<dbReference type="AlphaFoldDB" id="A0A7W3J2U9"/>
<reference evidence="2 3" key="1">
    <citation type="submission" date="2020-07" db="EMBL/GenBank/DDBJ databases">
        <title>Sequencing the genomes of 1000 actinobacteria strains.</title>
        <authorList>
            <person name="Klenk H.-P."/>
        </authorList>
    </citation>
    <scope>NUCLEOTIDE SEQUENCE [LARGE SCALE GENOMIC DNA]</scope>
    <source>
        <strain evidence="2 3">DSM 21349</strain>
    </source>
</reference>
<dbReference type="Proteomes" id="UP000580910">
    <property type="component" value="Unassembled WGS sequence"/>
</dbReference>
<dbReference type="GO" id="GO:0009898">
    <property type="term" value="C:cytoplasmic side of plasma membrane"/>
    <property type="evidence" value="ECO:0007669"/>
    <property type="project" value="TreeGrafter"/>
</dbReference>
<evidence type="ECO:0000313" key="3">
    <source>
        <dbReference type="Proteomes" id="UP000580910"/>
    </source>
</evidence>
<dbReference type="InterPro" id="IPR027417">
    <property type="entry name" value="P-loop_NTPase"/>
</dbReference>
<evidence type="ECO:0000313" key="2">
    <source>
        <dbReference type="EMBL" id="MBA8805291.1"/>
    </source>
</evidence>
<dbReference type="RefSeq" id="WP_182541055.1">
    <property type="nucleotide sequence ID" value="NZ_JACGXA010000001.1"/>
</dbReference>
<dbReference type="InterPro" id="IPR059050">
    <property type="entry name" value="Rv3660c_N"/>
</dbReference>
<dbReference type="SUPFAM" id="SSF52540">
    <property type="entry name" value="P-loop containing nucleoside triphosphate hydrolases"/>
    <property type="match status" value="1"/>
</dbReference>
<dbReference type="GO" id="GO:0005524">
    <property type="term" value="F:ATP binding"/>
    <property type="evidence" value="ECO:0007669"/>
    <property type="project" value="TreeGrafter"/>
</dbReference>
<dbReference type="GO" id="GO:0016887">
    <property type="term" value="F:ATP hydrolysis activity"/>
    <property type="evidence" value="ECO:0007669"/>
    <property type="project" value="TreeGrafter"/>
</dbReference>
<dbReference type="GO" id="GO:0051782">
    <property type="term" value="P:negative regulation of cell division"/>
    <property type="evidence" value="ECO:0007669"/>
    <property type="project" value="TreeGrafter"/>
</dbReference>
<organism evidence="2 3">
    <name type="scientific">Nocardioides ginsengisegetis</name>
    <dbReference type="NCBI Taxonomy" id="661491"/>
    <lineage>
        <taxon>Bacteria</taxon>
        <taxon>Bacillati</taxon>
        <taxon>Actinomycetota</taxon>
        <taxon>Actinomycetes</taxon>
        <taxon>Propionibacteriales</taxon>
        <taxon>Nocardioidaceae</taxon>
        <taxon>Nocardioides</taxon>
    </lineage>
</organism>
<evidence type="ECO:0000259" key="1">
    <source>
        <dbReference type="Pfam" id="PF26563"/>
    </source>
</evidence>
<proteinExistence type="predicted"/>
<name>A0A7W3J2U9_9ACTN</name>
<dbReference type="GO" id="GO:0005829">
    <property type="term" value="C:cytosol"/>
    <property type="evidence" value="ECO:0007669"/>
    <property type="project" value="TreeGrafter"/>
</dbReference>
<keyword evidence="3" id="KW-1185">Reference proteome</keyword>
<dbReference type="Pfam" id="PF26563">
    <property type="entry name" value="Rv3660c_N"/>
    <property type="match status" value="1"/>
</dbReference>
<feature type="domain" description="Rv3660c-like CheY-like N-terminal" evidence="1">
    <location>
        <begin position="7"/>
        <end position="115"/>
    </location>
</feature>
<dbReference type="NCBIfam" id="TIGR03815">
    <property type="entry name" value="CpaE_hom_Actino"/>
    <property type="match status" value="1"/>
</dbReference>
<dbReference type="InterPro" id="IPR022521">
    <property type="entry name" value="Rv3660c"/>
</dbReference>
<gene>
    <name evidence="2" type="ORF">FB382_003582</name>
</gene>
<sequence length="353" mass="36174">MTTPLFITRDDTLLDDLLRLSAAAGVTPDVAHDGGAALRGWTGASLVLLGADLVDEVAHLSPARRGAVHVVTWGPAPAEMFRAALRVGAETVTDLPRSDAWLTEVLTDAGEGGPSRGHVLGVIGGSGGAGATTLACALGQEAARAGDALVVDADPLGPGCDRVLGLEDVDGVGWEALVQTTGRLSGRSLREAVPRRGPLGVLGWRPGRGVHAGPATLQAFAVREALSAARRGHDTVVVDLPRTPDPLVDEVVARCDRVLVVVVPTVGGVASAARLCARLADPSRLRLVVRGTGIAPERIARVTGVPVLASMADQRGLPEAVDLGMGPVRSRRGPLGRAVVDLLAQLRVMGAAA</sequence>